<dbReference type="EMBL" id="GL983981">
    <property type="protein sequence ID" value="EGR30546.1"/>
    <property type="molecule type" value="Genomic_DNA"/>
</dbReference>
<evidence type="ECO:0008006" key="4">
    <source>
        <dbReference type="Google" id="ProtNLM"/>
    </source>
</evidence>
<dbReference type="RefSeq" id="XP_004032133.1">
    <property type="nucleotide sequence ID" value="XM_004032085.1"/>
</dbReference>
<dbReference type="AlphaFoldDB" id="G0QW65"/>
<proteinExistence type="predicted"/>
<evidence type="ECO:0000313" key="3">
    <source>
        <dbReference type="Proteomes" id="UP000008983"/>
    </source>
</evidence>
<keyword evidence="3" id="KW-1185">Reference proteome</keyword>
<organism evidence="2 3">
    <name type="scientific">Ichthyophthirius multifiliis</name>
    <name type="common">White spot disease agent</name>
    <name type="synonym">Ich</name>
    <dbReference type="NCBI Taxonomy" id="5932"/>
    <lineage>
        <taxon>Eukaryota</taxon>
        <taxon>Sar</taxon>
        <taxon>Alveolata</taxon>
        <taxon>Ciliophora</taxon>
        <taxon>Intramacronucleata</taxon>
        <taxon>Oligohymenophorea</taxon>
        <taxon>Hymenostomatida</taxon>
        <taxon>Ophryoglenina</taxon>
        <taxon>Ichthyophthirius</taxon>
    </lineage>
</organism>
<evidence type="ECO:0000313" key="2">
    <source>
        <dbReference type="EMBL" id="EGR30546.1"/>
    </source>
</evidence>
<keyword evidence="1" id="KW-0812">Transmembrane</keyword>
<feature type="transmembrane region" description="Helical" evidence="1">
    <location>
        <begin position="72"/>
        <end position="91"/>
    </location>
</feature>
<keyword evidence="1" id="KW-1133">Transmembrane helix</keyword>
<accession>G0QW65</accession>
<feature type="transmembrane region" description="Helical" evidence="1">
    <location>
        <begin position="111"/>
        <end position="131"/>
    </location>
</feature>
<name>G0QW65_ICHMU</name>
<reference evidence="2 3" key="1">
    <citation type="submission" date="2011-07" db="EMBL/GenBank/DDBJ databases">
        <authorList>
            <person name="Coyne R."/>
            <person name="Brami D."/>
            <person name="Johnson J."/>
            <person name="Hostetler J."/>
            <person name="Hannick L."/>
            <person name="Clark T."/>
            <person name="Cassidy-Hanley D."/>
            <person name="Inman J."/>
        </authorList>
    </citation>
    <scope>NUCLEOTIDE SEQUENCE [LARGE SCALE GENOMIC DNA]</scope>
    <source>
        <strain evidence="2 3">G5</strain>
    </source>
</reference>
<dbReference type="InParanoid" id="G0QW65"/>
<gene>
    <name evidence="2" type="ORF">IMG5_129640</name>
</gene>
<evidence type="ECO:0000256" key="1">
    <source>
        <dbReference type="SAM" id="Phobius"/>
    </source>
</evidence>
<protein>
    <recommendedName>
        <fullName evidence="4">Transmembrane protein</fullName>
    </recommendedName>
</protein>
<keyword evidence="1" id="KW-0472">Membrane</keyword>
<sequence length="195" mass="23523">MNQNLDFLNLKQFTSYDYSNVNRKIELDAGEAIQVSCKLQNNFQIYNRICTKIYNPYNFLPLVSFKFYRRKFILIHITITILCISLNQDITSKQDMQKINIFVIKLLFTRINYFYMFLIPILISQIIYLLLEYVLEQRKSLFDLLKNNKECSVFIKFRKKQIQKNAVKLIVKKKWSEIEVFLNYIQKNIKIQIDS</sequence>
<dbReference type="GeneID" id="14906658"/>
<dbReference type="Proteomes" id="UP000008983">
    <property type="component" value="Unassembled WGS sequence"/>
</dbReference>